<dbReference type="PRINTS" id="PR00792">
    <property type="entry name" value="PEPSIN"/>
</dbReference>
<dbReference type="PANTHER" id="PTHR47966">
    <property type="entry name" value="BETA-SITE APP-CLEAVING ENZYME, ISOFORM A-RELATED"/>
    <property type="match status" value="1"/>
</dbReference>
<dbReference type="Pfam" id="PF07966">
    <property type="entry name" value="A1_Propeptide"/>
    <property type="match status" value="1"/>
</dbReference>
<dbReference type="GO" id="GO:0004190">
    <property type="term" value="F:aspartic-type endopeptidase activity"/>
    <property type="evidence" value="ECO:0007669"/>
    <property type="project" value="UniProtKB-KW"/>
</dbReference>
<dbReference type="PROSITE" id="PS51767">
    <property type="entry name" value="PEPTIDASE_A1"/>
    <property type="match status" value="1"/>
</dbReference>
<protein>
    <recommendedName>
        <fullName evidence="3">pepsin A</fullName>
        <ecNumber evidence="3">3.4.23.1</ecNumber>
    </recommendedName>
</protein>
<proteinExistence type="inferred from homology"/>
<keyword evidence="4 11" id="KW-0645">Protease</keyword>
<dbReference type="Gene3D" id="2.60.40.1960">
    <property type="match status" value="1"/>
</dbReference>
<comment type="similarity">
    <text evidence="2 11">Belongs to the peptidase A1 family.</text>
</comment>
<keyword evidence="7 11" id="KW-0378">Hydrolase</keyword>
<dbReference type="PANTHER" id="PTHR47966:SF22">
    <property type="entry name" value="PEPSIN A-3-RELATED"/>
    <property type="match status" value="1"/>
</dbReference>
<evidence type="ECO:0000313" key="14">
    <source>
        <dbReference type="Ensembl" id="ENSACIP00000005352.1"/>
    </source>
</evidence>
<keyword evidence="8 10" id="KW-1015">Disulfide bond</keyword>
<feature type="signal peptide" evidence="12">
    <location>
        <begin position="1"/>
        <end position="17"/>
    </location>
</feature>
<dbReference type="InterPro" id="IPR001461">
    <property type="entry name" value="Aspartic_peptidase_A1"/>
</dbReference>
<evidence type="ECO:0000256" key="11">
    <source>
        <dbReference type="RuleBase" id="RU000454"/>
    </source>
</evidence>
<dbReference type="PROSITE" id="PS00141">
    <property type="entry name" value="ASP_PROTEASE"/>
    <property type="match status" value="2"/>
</dbReference>
<dbReference type="FunFam" id="2.40.70.10:FF:000004">
    <property type="entry name" value="Pepsin A"/>
    <property type="match status" value="1"/>
</dbReference>
<evidence type="ECO:0000256" key="6">
    <source>
        <dbReference type="ARBA" id="ARBA00022757"/>
    </source>
</evidence>
<dbReference type="Proteomes" id="UP000261340">
    <property type="component" value="Unplaced"/>
</dbReference>
<reference evidence="14" key="2">
    <citation type="submission" date="2025-09" db="UniProtKB">
        <authorList>
            <consortium name="Ensembl"/>
        </authorList>
    </citation>
    <scope>IDENTIFICATION</scope>
</reference>
<evidence type="ECO:0000256" key="4">
    <source>
        <dbReference type="ARBA" id="ARBA00022670"/>
    </source>
</evidence>
<dbReference type="Pfam" id="PF00026">
    <property type="entry name" value="Asp"/>
    <property type="match status" value="1"/>
</dbReference>
<evidence type="ECO:0000256" key="7">
    <source>
        <dbReference type="ARBA" id="ARBA00022801"/>
    </source>
</evidence>
<comment type="function">
    <text evidence="1">Shows particularly broad specificity; although bonds involving phenylalanine and leucine are preferred, many others are also cleaved to some extent.</text>
</comment>
<dbReference type="EC" id="3.4.23.1" evidence="3"/>
<evidence type="ECO:0000256" key="1">
    <source>
        <dbReference type="ARBA" id="ARBA00002318"/>
    </source>
</evidence>
<feature type="chain" id="PRO_5018684195" description="pepsin A" evidence="12">
    <location>
        <begin position="18"/>
        <end position="380"/>
    </location>
</feature>
<keyword evidence="12" id="KW-0732">Signal</keyword>
<dbReference type="GO" id="GO:0007586">
    <property type="term" value="P:digestion"/>
    <property type="evidence" value="ECO:0007669"/>
    <property type="project" value="UniProtKB-KW"/>
</dbReference>
<dbReference type="InterPro" id="IPR012848">
    <property type="entry name" value="Aspartic_peptidase_N"/>
</dbReference>
<evidence type="ECO:0000256" key="12">
    <source>
        <dbReference type="SAM" id="SignalP"/>
    </source>
</evidence>
<dbReference type="InterPro" id="IPR021109">
    <property type="entry name" value="Peptidase_aspartic_dom_sf"/>
</dbReference>
<feature type="disulfide bond" evidence="10">
    <location>
        <begin position="307"/>
        <end position="340"/>
    </location>
</feature>
<keyword evidence="5 11" id="KW-0064">Aspartyl protease</keyword>
<accession>A0A3Q0R5G7</accession>
<dbReference type="FunFam" id="2.40.70.10:FF:000006">
    <property type="entry name" value="Cathepsin E"/>
    <property type="match status" value="1"/>
</dbReference>
<dbReference type="InterPro" id="IPR001969">
    <property type="entry name" value="Aspartic_peptidase_AS"/>
</dbReference>
<feature type="active site" evidence="9">
    <location>
        <position position="268"/>
    </location>
</feature>
<evidence type="ECO:0000256" key="5">
    <source>
        <dbReference type="ARBA" id="ARBA00022750"/>
    </source>
</evidence>
<dbReference type="AlphaFoldDB" id="A0A3Q0R5G7"/>
<evidence type="ECO:0000259" key="13">
    <source>
        <dbReference type="PROSITE" id="PS51767"/>
    </source>
</evidence>
<evidence type="ECO:0000256" key="3">
    <source>
        <dbReference type="ARBA" id="ARBA00011924"/>
    </source>
</evidence>
<dbReference type="SUPFAM" id="SSF50630">
    <property type="entry name" value="Acid proteases"/>
    <property type="match status" value="1"/>
</dbReference>
<dbReference type="OMA" id="FHINGHA"/>
<dbReference type="Ensembl" id="ENSACIT00000005517.1">
    <property type="protein sequence ID" value="ENSACIP00000005352.1"/>
    <property type="gene ID" value="ENSACIG00000004094.1"/>
</dbReference>
<evidence type="ECO:0000256" key="8">
    <source>
        <dbReference type="ARBA" id="ARBA00023157"/>
    </source>
</evidence>
<name>A0A3Q0R5G7_AMPCI</name>
<sequence>MKTAWLIALFSARFATCRMPLIKGKSARQNLKEKGLWEEYRKKYPYNPAAKFDTSGTESMTNDADLSYYGVVSIGNPPQSFSVIFDTGSSNLWVPSVYCSSQACENHRRFNPAQSSTFKWGDQTLSIQYGTGSMTGYLGSDTVMVGGISVANQVFGLSETEASFMAYMQADGILGLAFQSIASDNVVPVFNNMINQGLVSEPLFSVYLSGDGAQGSEVVFGGTDPSHYTGSIAWIPLSSATYWQINMDSVTVNGQTVACSGGCQAIIDTGTSVIVGPTSDINNLNSWVGLENCKIPINTFSSAIVNCQNIQSMPDVTFTLNGNAFTVPASAYVSQSSSGCLTGFGQGGSTQLWILGDVFIREYYAIFNAQSQYIGLAKSV</sequence>
<keyword evidence="6" id="KW-0222">Digestion</keyword>
<feature type="active site" evidence="9">
    <location>
        <position position="86"/>
    </location>
</feature>
<dbReference type="GO" id="GO:0006508">
    <property type="term" value="P:proteolysis"/>
    <property type="evidence" value="ECO:0007669"/>
    <property type="project" value="UniProtKB-KW"/>
</dbReference>
<evidence type="ECO:0000313" key="15">
    <source>
        <dbReference type="Proteomes" id="UP000261340"/>
    </source>
</evidence>
<dbReference type="InterPro" id="IPR033121">
    <property type="entry name" value="PEPTIDASE_A1"/>
</dbReference>
<feature type="disulfide bond" evidence="10">
    <location>
        <begin position="99"/>
        <end position="104"/>
    </location>
</feature>
<reference evidence="14" key="1">
    <citation type="submission" date="2025-08" db="UniProtKB">
        <authorList>
            <consortium name="Ensembl"/>
        </authorList>
    </citation>
    <scope>IDENTIFICATION</scope>
</reference>
<evidence type="ECO:0000256" key="10">
    <source>
        <dbReference type="PIRSR" id="PIRSR601461-2"/>
    </source>
</evidence>
<dbReference type="Gene3D" id="6.10.140.60">
    <property type="match status" value="1"/>
</dbReference>
<dbReference type="Gene3D" id="2.40.70.10">
    <property type="entry name" value="Acid Proteases"/>
    <property type="match status" value="2"/>
</dbReference>
<evidence type="ECO:0000256" key="9">
    <source>
        <dbReference type="PIRSR" id="PIRSR601461-1"/>
    </source>
</evidence>
<feature type="disulfide bond" evidence="10">
    <location>
        <begin position="259"/>
        <end position="263"/>
    </location>
</feature>
<organism evidence="14 15">
    <name type="scientific">Amphilophus citrinellus</name>
    <name type="common">Midas cichlid</name>
    <name type="synonym">Cichlasoma citrinellum</name>
    <dbReference type="NCBI Taxonomy" id="61819"/>
    <lineage>
        <taxon>Eukaryota</taxon>
        <taxon>Metazoa</taxon>
        <taxon>Chordata</taxon>
        <taxon>Craniata</taxon>
        <taxon>Vertebrata</taxon>
        <taxon>Euteleostomi</taxon>
        <taxon>Actinopterygii</taxon>
        <taxon>Neopterygii</taxon>
        <taxon>Teleostei</taxon>
        <taxon>Neoteleostei</taxon>
        <taxon>Acanthomorphata</taxon>
        <taxon>Ovalentaria</taxon>
        <taxon>Cichlomorphae</taxon>
        <taxon>Cichliformes</taxon>
        <taxon>Cichlidae</taxon>
        <taxon>New World cichlids</taxon>
        <taxon>Cichlasomatinae</taxon>
        <taxon>Heroini</taxon>
        <taxon>Amphilophus</taxon>
    </lineage>
</organism>
<dbReference type="GeneTree" id="ENSGT00940000162710"/>
<keyword evidence="15" id="KW-1185">Reference proteome</keyword>
<evidence type="ECO:0000256" key="2">
    <source>
        <dbReference type="ARBA" id="ARBA00007447"/>
    </source>
</evidence>
<feature type="domain" description="Peptidase A1" evidence="13">
    <location>
        <begin position="68"/>
        <end position="377"/>
    </location>
</feature>